<feature type="domain" description="Large ribosomal subunit protein bL12 oligomerization" evidence="6">
    <location>
        <begin position="6"/>
        <end position="52"/>
    </location>
</feature>
<evidence type="ECO:0000259" key="5">
    <source>
        <dbReference type="Pfam" id="PF00542"/>
    </source>
</evidence>
<dbReference type="Pfam" id="PF16320">
    <property type="entry name" value="Ribosomal_L12_N"/>
    <property type="match status" value="1"/>
</dbReference>
<dbReference type="InterPro" id="IPR036235">
    <property type="entry name" value="Ribosomal_bL12_oligo_N_sf"/>
</dbReference>
<dbReference type="PANTHER" id="PTHR45987">
    <property type="entry name" value="39S RIBOSOMAL PROTEIN L12"/>
    <property type="match status" value="1"/>
</dbReference>
<sequence length="131" mass="13651">MAKLSTDELLEAFKELTLIELSEFVKKFEETFEVTAAAPVAAVAAAPGAPAAGGEAAAAEQDEFDVILESAGDKKIQVIKVVREIVSGLGLKEAKELVESAPKPILEKVDKEAAEAAKEKLEGAGASVSLK</sequence>
<comment type="caution">
    <text evidence="8">The sequence shown here is derived from an EMBL/GenBank/DDBJ whole genome shotgun (WGS) entry which is preliminary data.</text>
</comment>
<dbReference type="Pfam" id="PF00542">
    <property type="entry name" value="Ribosomal_L12"/>
    <property type="match status" value="1"/>
</dbReference>
<dbReference type="InterPro" id="IPR013823">
    <property type="entry name" value="Ribosomal_bL12_C"/>
</dbReference>
<evidence type="ECO:0000313" key="9">
    <source>
        <dbReference type="Proteomes" id="UP000249324"/>
    </source>
</evidence>
<comment type="similarity">
    <text evidence="1 4">Belongs to the bacterial ribosomal protein bL12 family.</text>
</comment>
<dbReference type="Proteomes" id="UP000249324">
    <property type="component" value="Unassembled WGS sequence"/>
</dbReference>
<dbReference type="Gene3D" id="1.20.5.710">
    <property type="entry name" value="Single helix bin"/>
    <property type="match status" value="1"/>
</dbReference>
<evidence type="ECO:0000256" key="4">
    <source>
        <dbReference type="HAMAP-Rule" id="MF_00368"/>
    </source>
</evidence>
<reference evidence="7" key="1">
    <citation type="submission" date="2018-05" db="EMBL/GenBank/DDBJ databases">
        <authorList>
            <person name="Moura L."/>
            <person name="Setubal J.C."/>
        </authorList>
    </citation>
    <scope>NUCLEOTIDE SEQUENCE</scope>
    <source>
        <strain evidence="7">ZC4RG45</strain>
    </source>
</reference>
<dbReference type="HAMAP" id="MF_00368">
    <property type="entry name" value="Ribosomal_bL12"/>
    <property type="match status" value="1"/>
</dbReference>
<reference evidence="8" key="2">
    <citation type="submission" date="2018-05" db="EMBL/GenBank/DDBJ databases">
        <authorList>
            <person name="Lanie J.A."/>
            <person name="Ng W.-L."/>
            <person name="Kazmierczak K.M."/>
            <person name="Andrzejewski T.M."/>
            <person name="Davidsen T.M."/>
            <person name="Wayne K.J."/>
            <person name="Tettelin H."/>
            <person name="Glass J.I."/>
            <person name="Rusch D."/>
            <person name="Podicherti R."/>
            <person name="Tsui H.-C.T."/>
            <person name="Winkler M.E."/>
        </authorList>
    </citation>
    <scope>NUCLEOTIDE SEQUENCE</scope>
    <source>
        <strain evidence="8">ZC4RG45</strain>
    </source>
</reference>
<dbReference type="GO" id="GO:0003729">
    <property type="term" value="F:mRNA binding"/>
    <property type="evidence" value="ECO:0007669"/>
    <property type="project" value="TreeGrafter"/>
</dbReference>
<dbReference type="NCBIfam" id="TIGR00855">
    <property type="entry name" value="L12"/>
    <property type="match status" value="1"/>
</dbReference>
<dbReference type="PANTHER" id="PTHR45987:SF4">
    <property type="entry name" value="LARGE RIBOSOMAL SUBUNIT PROTEIN BL12M"/>
    <property type="match status" value="1"/>
</dbReference>
<dbReference type="SUPFAM" id="SSF48300">
    <property type="entry name" value="Ribosomal protein L7/12, oligomerisation (N-terminal) domain"/>
    <property type="match status" value="1"/>
</dbReference>
<dbReference type="GO" id="GO:0022625">
    <property type="term" value="C:cytosolic large ribosomal subunit"/>
    <property type="evidence" value="ECO:0007669"/>
    <property type="project" value="TreeGrafter"/>
</dbReference>
<proteinExistence type="inferred from homology"/>
<evidence type="ECO:0000313" key="7">
    <source>
        <dbReference type="EMBL" id="MFO7191199.1"/>
    </source>
</evidence>
<comment type="function">
    <text evidence="4">Forms part of the ribosomal stalk which helps the ribosome interact with GTP-bound translation factors. Is thus essential for accurate translation.</text>
</comment>
<dbReference type="SUPFAM" id="SSF54736">
    <property type="entry name" value="ClpS-like"/>
    <property type="match status" value="1"/>
</dbReference>
<dbReference type="Gene3D" id="3.30.1390.10">
    <property type="match status" value="1"/>
</dbReference>
<dbReference type="EMBL" id="QGUI01000294">
    <property type="protein sequence ID" value="PZM97698.1"/>
    <property type="molecule type" value="Genomic_DNA"/>
</dbReference>
<keyword evidence="3 4" id="KW-0687">Ribonucleoprotein</keyword>
<dbReference type="InterPro" id="IPR010916">
    <property type="entry name" value="TonB_box_CS"/>
</dbReference>
<dbReference type="GO" id="GO:0006412">
    <property type="term" value="P:translation"/>
    <property type="evidence" value="ECO:0007669"/>
    <property type="project" value="UniProtKB-UniRule"/>
</dbReference>
<dbReference type="GO" id="GO:0003735">
    <property type="term" value="F:structural constituent of ribosome"/>
    <property type="evidence" value="ECO:0007669"/>
    <property type="project" value="InterPro"/>
</dbReference>
<feature type="domain" description="Large ribosomal subunit protein bL12 C-terminal" evidence="5">
    <location>
        <begin position="64"/>
        <end position="131"/>
    </location>
</feature>
<evidence type="ECO:0000256" key="1">
    <source>
        <dbReference type="ARBA" id="ARBA00007197"/>
    </source>
</evidence>
<dbReference type="STRING" id="1111738.GCA_000427905_03662"/>
<dbReference type="FunFam" id="3.30.1390.10:FF:000001">
    <property type="entry name" value="50S ribosomal protein L7/L12"/>
    <property type="match status" value="1"/>
</dbReference>
<organism evidence="8">
    <name type="scientific">Thermocrispum agreste</name>
    <dbReference type="NCBI Taxonomy" id="37925"/>
    <lineage>
        <taxon>Bacteria</taxon>
        <taxon>Bacillati</taxon>
        <taxon>Actinomycetota</taxon>
        <taxon>Actinomycetes</taxon>
        <taxon>Pseudonocardiales</taxon>
        <taxon>Pseudonocardiaceae</taxon>
        <taxon>Thermocrispum</taxon>
    </lineage>
</organism>
<gene>
    <name evidence="4 7" type="primary">rplL</name>
    <name evidence="7" type="ORF">DIU77_003010</name>
    <name evidence="8" type="ORF">DIU77_08930</name>
</gene>
<dbReference type="EMBL" id="QGUI02000019">
    <property type="protein sequence ID" value="MFO7191199.1"/>
    <property type="molecule type" value="Genomic_DNA"/>
</dbReference>
<evidence type="ECO:0000259" key="6">
    <source>
        <dbReference type="Pfam" id="PF16320"/>
    </source>
</evidence>
<dbReference type="InterPro" id="IPR014719">
    <property type="entry name" value="Ribosomal_bL12_C/ClpS-like"/>
</dbReference>
<name>A0A2W4JHV6_9PSEU</name>
<comment type="subunit">
    <text evidence="4">Homodimer. Part of the ribosomal stalk of the 50S ribosomal subunit. Forms a multimeric L10(L12)X complex, where L10 forms an elongated spine to which 2 to 4 L12 dimers bind in a sequential fashion. Binds GTP-bound translation factors.</text>
</comment>
<evidence type="ECO:0000256" key="2">
    <source>
        <dbReference type="ARBA" id="ARBA00022980"/>
    </source>
</evidence>
<dbReference type="InterPro" id="IPR008932">
    <property type="entry name" value="Ribosomal_bL12_oligo"/>
</dbReference>
<evidence type="ECO:0000313" key="8">
    <source>
        <dbReference type="EMBL" id="PZM97698.1"/>
    </source>
</evidence>
<accession>A0A2W4JHV6</accession>
<dbReference type="PROSITE" id="PS00430">
    <property type="entry name" value="TONB_DEPENDENT_REC_1"/>
    <property type="match status" value="1"/>
</dbReference>
<keyword evidence="2 4" id="KW-0689">Ribosomal protein</keyword>
<protein>
    <recommendedName>
        <fullName evidence="4">Large ribosomal subunit protein bL12</fullName>
    </recommendedName>
</protein>
<reference evidence="7 9" key="3">
    <citation type="journal article" date="2021" name="BMC Genomics">
        <title>Genome-resolved metagenome and metatranscriptome analyses of thermophilic composting reveal key bacterial players and their metabolic interactions.</title>
        <authorList>
            <person name="Braga L.P.P."/>
            <person name="Pereira R.V."/>
            <person name="Martins L.F."/>
            <person name="Moura L.M.S."/>
            <person name="Sanchez F.B."/>
            <person name="Patane J.S.L."/>
            <person name="da Silva A.M."/>
            <person name="Setubal J.C."/>
        </authorList>
    </citation>
    <scope>NUCLEOTIDE SEQUENCE [LARGE SCALE GENOMIC DNA]</scope>
    <source>
        <strain evidence="7">ZC4RG45</strain>
    </source>
</reference>
<evidence type="ECO:0000256" key="3">
    <source>
        <dbReference type="ARBA" id="ARBA00023274"/>
    </source>
</evidence>
<dbReference type="InterPro" id="IPR000206">
    <property type="entry name" value="Ribosomal_bL12"/>
</dbReference>
<dbReference type="CDD" id="cd00387">
    <property type="entry name" value="Ribosomal_L7_L12"/>
    <property type="match status" value="1"/>
</dbReference>
<reference evidence="7" key="4">
    <citation type="submission" date="2023-08" db="EMBL/GenBank/DDBJ databases">
        <authorList>
            <person name="Guima S.E.S."/>
            <person name="Martins L.F."/>
            <person name="Silva A.M."/>
            <person name="Setubal J.C."/>
        </authorList>
    </citation>
    <scope>NUCLEOTIDE SEQUENCE</scope>
    <source>
        <strain evidence="7">ZC4RG45</strain>
    </source>
</reference>
<dbReference type="AlphaFoldDB" id="A0A2W4JHV6"/>